<sequence>MRYVFIMSEGIAVGKAINYTDVKYDNEIEVTQEQYEQTNTFPLISTINDEGKVLWNATEYYPSKLEVIKELTIEEKLALAEDTINFLLGL</sequence>
<organism evidence="1 2">
    <name type="scientific">Sedimentibacter acidaminivorans</name>
    <dbReference type="NCBI Taxonomy" id="913099"/>
    <lineage>
        <taxon>Bacteria</taxon>
        <taxon>Bacillati</taxon>
        <taxon>Bacillota</taxon>
        <taxon>Tissierellia</taxon>
        <taxon>Sedimentibacter</taxon>
    </lineage>
</organism>
<evidence type="ECO:0000313" key="1">
    <source>
        <dbReference type="EMBL" id="MBP1926836.1"/>
    </source>
</evidence>
<dbReference type="Proteomes" id="UP001519342">
    <property type="component" value="Unassembled WGS sequence"/>
</dbReference>
<proteinExistence type="predicted"/>
<comment type="caution">
    <text evidence="1">The sequence shown here is derived from an EMBL/GenBank/DDBJ whole genome shotgun (WGS) entry which is preliminary data.</text>
</comment>
<dbReference type="RefSeq" id="WP_209512556.1">
    <property type="nucleotide sequence ID" value="NZ_JAGGKS010000008.1"/>
</dbReference>
<evidence type="ECO:0000313" key="2">
    <source>
        <dbReference type="Proteomes" id="UP001519342"/>
    </source>
</evidence>
<reference evidence="1 2" key="1">
    <citation type="submission" date="2021-03" db="EMBL/GenBank/DDBJ databases">
        <title>Genomic Encyclopedia of Type Strains, Phase IV (KMG-IV): sequencing the most valuable type-strain genomes for metagenomic binning, comparative biology and taxonomic classification.</title>
        <authorList>
            <person name="Goeker M."/>
        </authorList>
    </citation>
    <scope>NUCLEOTIDE SEQUENCE [LARGE SCALE GENOMIC DNA]</scope>
    <source>
        <strain evidence="1 2">DSM 24004</strain>
    </source>
</reference>
<evidence type="ECO:0008006" key="3">
    <source>
        <dbReference type="Google" id="ProtNLM"/>
    </source>
</evidence>
<accession>A0ABS4GGN5</accession>
<keyword evidence="2" id="KW-1185">Reference proteome</keyword>
<protein>
    <recommendedName>
        <fullName evidence="3">Phage protein</fullName>
    </recommendedName>
</protein>
<name>A0ABS4GGN5_9FIRM</name>
<gene>
    <name evidence="1" type="ORF">J2Z76_002706</name>
</gene>
<dbReference type="EMBL" id="JAGGKS010000008">
    <property type="protein sequence ID" value="MBP1926836.1"/>
    <property type="molecule type" value="Genomic_DNA"/>
</dbReference>